<proteinExistence type="predicted"/>
<keyword evidence="2" id="KW-1185">Reference proteome</keyword>
<dbReference type="AlphaFoldDB" id="A0A7J5AK50"/>
<dbReference type="RefSeq" id="WP_151106174.1">
    <property type="nucleotide sequence ID" value="NZ_WAEM01000001.1"/>
</dbReference>
<dbReference type="OrthoDB" id="9813021at2"/>
<accession>A0A7J5AK50</accession>
<name>A0A7J5AK50_9FLAO</name>
<dbReference type="Proteomes" id="UP000490922">
    <property type="component" value="Unassembled WGS sequence"/>
</dbReference>
<organism evidence="1 2">
    <name type="scientific">Flavobacterium luteum</name>
    <dbReference type="NCBI Taxonomy" id="2026654"/>
    <lineage>
        <taxon>Bacteria</taxon>
        <taxon>Pseudomonadati</taxon>
        <taxon>Bacteroidota</taxon>
        <taxon>Flavobacteriia</taxon>
        <taxon>Flavobacteriales</taxon>
        <taxon>Flavobacteriaceae</taxon>
        <taxon>Flavobacterium</taxon>
    </lineage>
</organism>
<evidence type="ECO:0000313" key="2">
    <source>
        <dbReference type="Proteomes" id="UP000490922"/>
    </source>
</evidence>
<evidence type="ECO:0000313" key="1">
    <source>
        <dbReference type="EMBL" id="KAB1157981.1"/>
    </source>
</evidence>
<sequence length="64" mass="7640">MSQMKDAFNIYWKTQDRTLKAINKVLELRFQFMIELEEALKAFQLMLINTKNIGLYNIRASLEL</sequence>
<reference evidence="1 2" key="1">
    <citation type="submission" date="2019-09" db="EMBL/GenBank/DDBJ databases">
        <title>Flavobacterium sp. nov., isolated from glacier ice.</title>
        <authorList>
            <person name="Liu Q."/>
        </authorList>
    </citation>
    <scope>NUCLEOTIDE SEQUENCE [LARGE SCALE GENOMIC DNA]</scope>
    <source>
        <strain evidence="1 2">NBRC 112527</strain>
    </source>
</reference>
<comment type="caution">
    <text evidence="1">The sequence shown here is derived from an EMBL/GenBank/DDBJ whole genome shotgun (WGS) entry which is preliminary data.</text>
</comment>
<dbReference type="EMBL" id="WAEM01000001">
    <property type="protein sequence ID" value="KAB1157981.1"/>
    <property type="molecule type" value="Genomic_DNA"/>
</dbReference>
<gene>
    <name evidence="1" type="ORF">F6464_02540</name>
</gene>
<protein>
    <submittedName>
        <fullName evidence="1">Uncharacterized protein</fullName>
    </submittedName>
</protein>